<dbReference type="AlphaFoldDB" id="A0A448WLR8"/>
<keyword evidence="1" id="KW-0812">Transmembrane</keyword>
<accession>A0A448WLR8</accession>
<sequence>MCSARPRCVQNRVIGLLPWPDSTVAAATATAAVISACLDKSGKFGRGCTASPPQAAQFVGPPHVRLGRRLLMLLCRRALIGQAGPGGLTRRQADGRGGGFSLFYLVFFLSRTLYLSLSPPYTLSLSLSFLLPLYFSSTPSLSSTLSFCLPRSSCLGRLDSPKPTWKADKGRVYRIELLSTE</sequence>
<dbReference type="Proteomes" id="UP000784294">
    <property type="component" value="Unassembled WGS sequence"/>
</dbReference>
<feature type="transmembrane region" description="Helical" evidence="1">
    <location>
        <begin position="100"/>
        <end position="117"/>
    </location>
</feature>
<evidence type="ECO:0000313" key="2">
    <source>
        <dbReference type="EMBL" id="VEL14869.1"/>
    </source>
</evidence>
<keyword evidence="3" id="KW-1185">Reference proteome</keyword>
<protein>
    <submittedName>
        <fullName evidence="2">Uncharacterized protein</fullName>
    </submittedName>
</protein>
<reference evidence="2" key="1">
    <citation type="submission" date="2018-11" db="EMBL/GenBank/DDBJ databases">
        <authorList>
            <consortium name="Pathogen Informatics"/>
        </authorList>
    </citation>
    <scope>NUCLEOTIDE SEQUENCE</scope>
</reference>
<organism evidence="2 3">
    <name type="scientific">Protopolystoma xenopodis</name>
    <dbReference type="NCBI Taxonomy" id="117903"/>
    <lineage>
        <taxon>Eukaryota</taxon>
        <taxon>Metazoa</taxon>
        <taxon>Spiralia</taxon>
        <taxon>Lophotrochozoa</taxon>
        <taxon>Platyhelminthes</taxon>
        <taxon>Monogenea</taxon>
        <taxon>Polyopisthocotylea</taxon>
        <taxon>Polystomatidea</taxon>
        <taxon>Polystomatidae</taxon>
        <taxon>Protopolystoma</taxon>
    </lineage>
</organism>
<gene>
    <name evidence="2" type="ORF">PXEA_LOCUS8309</name>
</gene>
<comment type="caution">
    <text evidence="2">The sequence shown here is derived from an EMBL/GenBank/DDBJ whole genome shotgun (WGS) entry which is preliminary data.</text>
</comment>
<dbReference type="EMBL" id="CAAALY010022607">
    <property type="protein sequence ID" value="VEL14869.1"/>
    <property type="molecule type" value="Genomic_DNA"/>
</dbReference>
<keyword evidence="1" id="KW-1133">Transmembrane helix</keyword>
<keyword evidence="1" id="KW-0472">Membrane</keyword>
<proteinExistence type="predicted"/>
<evidence type="ECO:0000313" key="3">
    <source>
        <dbReference type="Proteomes" id="UP000784294"/>
    </source>
</evidence>
<name>A0A448WLR8_9PLAT</name>
<evidence type="ECO:0000256" key="1">
    <source>
        <dbReference type="SAM" id="Phobius"/>
    </source>
</evidence>